<evidence type="ECO:0000313" key="3">
    <source>
        <dbReference type="EMBL" id="KAJ3181684.1"/>
    </source>
</evidence>
<gene>
    <name evidence="3" type="primary">POP4</name>
    <name evidence="3" type="ORF">HDU87_000702</name>
</gene>
<dbReference type="InterPro" id="IPR036980">
    <property type="entry name" value="RNase_P/MRP_Rpp29_sf"/>
</dbReference>
<dbReference type="SUPFAM" id="SSF101744">
    <property type="entry name" value="Rof/RNase P subunit-like"/>
    <property type="match status" value="1"/>
</dbReference>
<sequence>MRLLAKNYREVNFGIPNNQHATGPLYDPLPTVLTSDTAVAHPESASTLTPFTKPFVQNLLTTTGSQSHSTAERNYAQKVHQKVLSVVNPPKTPAQQYQQAEKHAAQQRKRKVKPLSAAERRKMGAWQVDKKACTYEGFKPLHALWDSYMAELLAGLNLAAANVLPRLIKADYHGAKLAVSKAKCPTLVGLAGIVIKETENTFAIVTPSNAVKNIPKRNTVFTFETQGRLFTLYGSQIRIRAGERAAKKFKDKPTVDIT</sequence>
<dbReference type="GO" id="GO:0005634">
    <property type="term" value="C:nucleus"/>
    <property type="evidence" value="ECO:0007669"/>
    <property type="project" value="UniProtKB-SubCell"/>
</dbReference>
<protein>
    <submittedName>
        <fullName evidence="3">RNase P/RNase MRP complex subunit</fullName>
    </submittedName>
</protein>
<evidence type="ECO:0000256" key="2">
    <source>
        <dbReference type="ARBA" id="ARBA00006181"/>
    </source>
</evidence>
<dbReference type="AlphaFoldDB" id="A0AAD5XP64"/>
<proteinExistence type="inferred from homology"/>
<dbReference type="InterPro" id="IPR023534">
    <property type="entry name" value="Rof/RNase_P-like"/>
</dbReference>
<dbReference type="InterPro" id="IPR002730">
    <property type="entry name" value="Rpp29/RNP1"/>
</dbReference>
<evidence type="ECO:0000256" key="1">
    <source>
        <dbReference type="ARBA" id="ARBA00004123"/>
    </source>
</evidence>
<reference evidence="3" key="1">
    <citation type="submission" date="2020-05" db="EMBL/GenBank/DDBJ databases">
        <title>Phylogenomic resolution of chytrid fungi.</title>
        <authorList>
            <person name="Stajich J.E."/>
            <person name="Amses K."/>
            <person name="Simmons R."/>
            <person name="Seto K."/>
            <person name="Myers J."/>
            <person name="Bonds A."/>
            <person name="Quandt C.A."/>
            <person name="Barry K."/>
            <person name="Liu P."/>
            <person name="Grigoriev I."/>
            <person name="Longcore J.E."/>
            <person name="James T.Y."/>
        </authorList>
    </citation>
    <scope>NUCLEOTIDE SEQUENCE</scope>
    <source>
        <strain evidence="3">JEL0379</strain>
    </source>
</reference>
<dbReference type="EMBL" id="JADGJQ010000011">
    <property type="protein sequence ID" value="KAJ3181684.1"/>
    <property type="molecule type" value="Genomic_DNA"/>
</dbReference>
<organism evidence="3 4">
    <name type="scientific">Geranomyces variabilis</name>
    <dbReference type="NCBI Taxonomy" id="109894"/>
    <lineage>
        <taxon>Eukaryota</taxon>
        <taxon>Fungi</taxon>
        <taxon>Fungi incertae sedis</taxon>
        <taxon>Chytridiomycota</taxon>
        <taxon>Chytridiomycota incertae sedis</taxon>
        <taxon>Chytridiomycetes</taxon>
        <taxon>Spizellomycetales</taxon>
        <taxon>Powellomycetaceae</taxon>
        <taxon>Geranomyces</taxon>
    </lineage>
</organism>
<dbReference type="GO" id="GO:0001682">
    <property type="term" value="P:tRNA 5'-leader removal"/>
    <property type="evidence" value="ECO:0007669"/>
    <property type="project" value="InterPro"/>
</dbReference>
<accession>A0AAD5XP64</accession>
<dbReference type="PANTHER" id="PTHR13348">
    <property type="entry name" value="RIBONUCLEASE P SUBUNIT P29"/>
    <property type="match status" value="1"/>
</dbReference>
<evidence type="ECO:0000313" key="4">
    <source>
        <dbReference type="Proteomes" id="UP001212152"/>
    </source>
</evidence>
<comment type="similarity">
    <text evidence="2">Belongs to the eukaryotic/archaeal RNase P protein component 1 family.</text>
</comment>
<keyword evidence="4" id="KW-1185">Reference proteome</keyword>
<dbReference type="InterPro" id="IPR016848">
    <property type="entry name" value="RNase_P/MRP_Rpp29-subunit"/>
</dbReference>
<dbReference type="GO" id="GO:0006364">
    <property type="term" value="P:rRNA processing"/>
    <property type="evidence" value="ECO:0007669"/>
    <property type="project" value="TreeGrafter"/>
</dbReference>
<dbReference type="PANTHER" id="PTHR13348:SF0">
    <property type="entry name" value="RIBONUCLEASE P PROTEIN SUBUNIT P29"/>
    <property type="match status" value="1"/>
</dbReference>
<comment type="caution">
    <text evidence="3">The sequence shown here is derived from an EMBL/GenBank/DDBJ whole genome shotgun (WGS) entry which is preliminary data.</text>
</comment>
<dbReference type="GO" id="GO:0000172">
    <property type="term" value="C:ribonuclease MRP complex"/>
    <property type="evidence" value="ECO:0007669"/>
    <property type="project" value="InterPro"/>
</dbReference>
<dbReference type="Proteomes" id="UP001212152">
    <property type="component" value="Unassembled WGS sequence"/>
</dbReference>
<dbReference type="GO" id="GO:0030677">
    <property type="term" value="C:ribonuclease P complex"/>
    <property type="evidence" value="ECO:0007669"/>
    <property type="project" value="InterPro"/>
</dbReference>
<dbReference type="Pfam" id="PF01868">
    <property type="entry name" value="RNase_P-MRP_p29"/>
    <property type="match status" value="1"/>
</dbReference>
<comment type="subcellular location">
    <subcellularLocation>
        <location evidence="1">Nucleus</location>
    </subcellularLocation>
</comment>
<dbReference type="GO" id="GO:0033204">
    <property type="term" value="F:ribonuclease P RNA binding"/>
    <property type="evidence" value="ECO:0007669"/>
    <property type="project" value="InterPro"/>
</dbReference>
<name>A0AAD5XP64_9FUNG</name>
<dbReference type="Gene3D" id="2.30.30.210">
    <property type="entry name" value="Ribonuclease P/MRP, subunit p29"/>
    <property type="match status" value="1"/>
</dbReference>
<dbReference type="SMART" id="SM00538">
    <property type="entry name" value="POP4"/>
    <property type="match status" value="1"/>
</dbReference>